<sequence length="106" mass="11073">MQFSLVPGETAVGCCPEGYSCTNFSGNTCIQIASDPVTVSVGTCEGTSTADLTTITLEPIPRSTNTANGATILVPPTLFAPMFQLNYRSTDLASGIFTVSFPSLKQ</sequence>
<dbReference type="Proteomes" id="UP000813444">
    <property type="component" value="Unassembled WGS sequence"/>
</dbReference>
<evidence type="ECO:0000313" key="1">
    <source>
        <dbReference type="EMBL" id="KAH7302955.1"/>
    </source>
</evidence>
<dbReference type="AlphaFoldDB" id="A0A8K0SC57"/>
<dbReference type="EMBL" id="JAGPNK010000044">
    <property type="protein sequence ID" value="KAH7302955.1"/>
    <property type="molecule type" value="Genomic_DNA"/>
</dbReference>
<name>A0A8K0SC57_9HYPO</name>
<dbReference type="OrthoDB" id="5429716at2759"/>
<gene>
    <name evidence="1" type="ORF">B0I35DRAFT_485517</name>
</gene>
<keyword evidence="2" id="KW-1185">Reference proteome</keyword>
<protein>
    <submittedName>
        <fullName evidence="1">Uncharacterized protein</fullName>
    </submittedName>
</protein>
<comment type="caution">
    <text evidence="1">The sequence shown here is derived from an EMBL/GenBank/DDBJ whole genome shotgun (WGS) entry which is preliminary data.</text>
</comment>
<accession>A0A8K0SC57</accession>
<reference evidence="1" key="1">
    <citation type="journal article" date="2021" name="Nat. Commun.">
        <title>Genetic determinants of endophytism in the Arabidopsis root mycobiome.</title>
        <authorList>
            <person name="Mesny F."/>
            <person name="Miyauchi S."/>
            <person name="Thiergart T."/>
            <person name="Pickel B."/>
            <person name="Atanasova L."/>
            <person name="Karlsson M."/>
            <person name="Huettel B."/>
            <person name="Barry K.W."/>
            <person name="Haridas S."/>
            <person name="Chen C."/>
            <person name="Bauer D."/>
            <person name="Andreopoulos W."/>
            <person name="Pangilinan J."/>
            <person name="LaButti K."/>
            <person name="Riley R."/>
            <person name="Lipzen A."/>
            <person name="Clum A."/>
            <person name="Drula E."/>
            <person name="Henrissat B."/>
            <person name="Kohler A."/>
            <person name="Grigoriev I.V."/>
            <person name="Martin F.M."/>
            <person name="Hacquard S."/>
        </authorList>
    </citation>
    <scope>NUCLEOTIDE SEQUENCE</scope>
    <source>
        <strain evidence="1">MPI-CAGE-CH-0235</strain>
    </source>
</reference>
<proteinExistence type="predicted"/>
<evidence type="ECO:0000313" key="2">
    <source>
        <dbReference type="Proteomes" id="UP000813444"/>
    </source>
</evidence>
<organism evidence="1 2">
    <name type="scientific">Stachybotrys elegans</name>
    <dbReference type="NCBI Taxonomy" id="80388"/>
    <lineage>
        <taxon>Eukaryota</taxon>
        <taxon>Fungi</taxon>
        <taxon>Dikarya</taxon>
        <taxon>Ascomycota</taxon>
        <taxon>Pezizomycotina</taxon>
        <taxon>Sordariomycetes</taxon>
        <taxon>Hypocreomycetidae</taxon>
        <taxon>Hypocreales</taxon>
        <taxon>Stachybotryaceae</taxon>
        <taxon>Stachybotrys</taxon>
    </lineage>
</organism>